<evidence type="ECO:0000313" key="4">
    <source>
        <dbReference type="EMBL" id="ABA27414.1"/>
    </source>
</evidence>
<accession>Q3LVV1</accession>
<dbReference type="PANTHER" id="PTHR10769">
    <property type="entry name" value="40S RIBOSOMAL PROTEIN S28"/>
    <property type="match status" value="1"/>
</dbReference>
<dbReference type="GO" id="GO:0030490">
    <property type="term" value="P:maturation of SSU-rRNA"/>
    <property type="evidence" value="ECO:0007669"/>
    <property type="project" value="TreeGrafter"/>
</dbReference>
<keyword evidence="3" id="KW-0687">Ribonucleoprotein</keyword>
<evidence type="ECO:0000256" key="2">
    <source>
        <dbReference type="ARBA" id="ARBA00022980"/>
    </source>
</evidence>
<dbReference type="Gene3D" id="2.40.50.140">
    <property type="entry name" value="Nucleic acid-binding proteins"/>
    <property type="match status" value="1"/>
</dbReference>
<comment type="similarity">
    <text evidence="1">Belongs to the eukaryotic ribosomal protein eS28 family.</text>
</comment>
<dbReference type="InterPro" id="IPR000289">
    <property type="entry name" value="Ribosomal_eS28"/>
</dbReference>
<dbReference type="EMBL" id="DQ158858">
    <property type="protein sequence ID" value="ABA27414.1"/>
    <property type="molecule type" value="Genomic_DNA"/>
</dbReference>
<name>Q3LVV1_BIGNA</name>
<dbReference type="GO" id="GO:0022627">
    <property type="term" value="C:cytosolic small ribosomal subunit"/>
    <property type="evidence" value="ECO:0007669"/>
    <property type="project" value="TreeGrafter"/>
</dbReference>
<evidence type="ECO:0000256" key="1">
    <source>
        <dbReference type="ARBA" id="ARBA00005943"/>
    </source>
</evidence>
<sequence>MVVKDSNSEFVIVTKILKKVGKRGQGTQVRVKSITNIKKTLIRNIKGPVRIGDIVLLKESEREAN</sequence>
<dbReference type="Proteomes" id="UP000243425">
    <property type="component" value="Nucleomorph 3"/>
</dbReference>
<dbReference type="GO" id="GO:0006412">
    <property type="term" value="P:translation"/>
    <property type="evidence" value="ECO:0007669"/>
    <property type="project" value="InterPro"/>
</dbReference>
<dbReference type="GO" id="GO:0003735">
    <property type="term" value="F:structural constituent of ribosome"/>
    <property type="evidence" value="ECO:0007669"/>
    <property type="project" value="InterPro"/>
</dbReference>
<dbReference type="RefSeq" id="XP_001713026.1">
    <property type="nucleotide sequence ID" value="XM_001712974.1"/>
</dbReference>
<dbReference type="PANTHER" id="PTHR10769:SF3">
    <property type="entry name" value="SMALL RIBOSOMAL SUBUNIT PROTEIN ES28"/>
    <property type="match status" value="1"/>
</dbReference>
<proteinExistence type="inferred from homology"/>
<protein>
    <submittedName>
        <fullName evidence="4">Ribosomal protein S28</fullName>
    </submittedName>
</protein>
<dbReference type="Pfam" id="PF01200">
    <property type="entry name" value="Ribosomal_S28e"/>
    <property type="match status" value="1"/>
</dbReference>
<dbReference type="SUPFAM" id="SSF50249">
    <property type="entry name" value="Nucleic acid-binding proteins"/>
    <property type="match status" value="1"/>
</dbReference>
<evidence type="ECO:0000256" key="3">
    <source>
        <dbReference type="ARBA" id="ARBA00023274"/>
    </source>
</evidence>
<dbReference type="InterPro" id="IPR012340">
    <property type="entry name" value="NA-bd_OB-fold"/>
</dbReference>
<dbReference type="GO" id="GO:0000028">
    <property type="term" value="P:ribosomal small subunit assembly"/>
    <property type="evidence" value="ECO:0007669"/>
    <property type="project" value="TreeGrafter"/>
</dbReference>
<evidence type="ECO:0000313" key="5">
    <source>
        <dbReference type="Proteomes" id="UP000243425"/>
    </source>
</evidence>
<keyword evidence="2 4" id="KW-0689">Ribosomal protein</keyword>
<dbReference type="AlphaFoldDB" id="Q3LVV1"/>
<dbReference type="GeneID" id="5788489"/>
<gene>
    <name evidence="4" type="primary">rps28</name>
</gene>
<geneLocation type="nucleomorph" evidence="4"/>
<keyword evidence="4" id="KW-0542">Nucleomorph</keyword>
<reference evidence="4 5" key="1">
    <citation type="journal article" date="2006" name="Proc. Natl. Acad. Sci. U.S.A.">
        <title>Complete nucleotide sequence of the chlorarachniophyte nucleomorph: nature's smallest nucleus.</title>
        <authorList>
            <person name="Gilson P.R."/>
            <person name="Su V."/>
            <person name="Slamovits C.H."/>
            <person name="Reith M.E."/>
            <person name="Keeling P.J."/>
            <person name="McFadden G.I."/>
        </authorList>
    </citation>
    <scope>NUCLEOTIDE SEQUENCE [LARGE SCALE GENOMIC DNA]</scope>
    <source>
        <strain evidence="5">CCMP621</strain>
    </source>
</reference>
<organism evidence="4 5">
    <name type="scientific">Bigelowiella natans</name>
    <name type="common">Pedinomonas minutissima</name>
    <name type="synonym">Chlorarachnion sp. (strain CCMP621)</name>
    <dbReference type="NCBI Taxonomy" id="227086"/>
    <lineage>
        <taxon>Eukaryota</taxon>
        <taxon>Sar</taxon>
        <taxon>Rhizaria</taxon>
        <taxon>Cercozoa</taxon>
        <taxon>Chlorarachniophyceae</taxon>
        <taxon>Bigelowiella</taxon>
    </lineage>
</organism>